<evidence type="ECO:0000259" key="4">
    <source>
        <dbReference type="PROSITE" id="PS50949"/>
    </source>
</evidence>
<keyword evidence="2" id="KW-0238">DNA-binding</keyword>
<sequence>MSTKASTTSADTENLNASIYADLRIQLITGVLQPAEAVSIRKLAESREVSMMPVREALRQLASEGALISAARKAFRVPDLTPQEASDLFFVRGVLEGAAAEIAATRITPETLATLNRLVAEMRTTWEARDAPAFLLANYRFHSTIYESSGNRALALSIDRLCAQTGPWLSHGIVHLVNPDNWIGEHGLIIEALRTGDAAAARKLIEEDVFWGVELYRHST</sequence>
<evidence type="ECO:0000256" key="3">
    <source>
        <dbReference type="ARBA" id="ARBA00023163"/>
    </source>
</evidence>
<evidence type="ECO:0000313" key="6">
    <source>
        <dbReference type="Proteomes" id="UP000051870"/>
    </source>
</evidence>
<dbReference type="Gene3D" id="1.10.10.10">
    <property type="entry name" value="Winged helix-like DNA-binding domain superfamily/Winged helix DNA-binding domain"/>
    <property type="match status" value="1"/>
</dbReference>
<evidence type="ECO:0000256" key="1">
    <source>
        <dbReference type="ARBA" id="ARBA00023015"/>
    </source>
</evidence>
<reference evidence="6" key="1">
    <citation type="submission" date="2015-09" db="EMBL/GenBank/DDBJ databases">
        <authorList>
            <person name="Rodrigo-Torres Lidia"/>
            <person name="Arahal R.David."/>
        </authorList>
    </citation>
    <scope>NUCLEOTIDE SEQUENCE [LARGE SCALE GENOMIC DNA]</scope>
    <source>
        <strain evidence="6">CECT 7735</strain>
    </source>
</reference>
<dbReference type="SMART" id="SM00895">
    <property type="entry name" value="FCD"/>
    <property type="match status" value="1"/>
</dbReference>
<dbReference type="EMBL" id="CYTW01000001">
    <property type="protein sequence ID" value="CUJ87734.1"/>
    <property type="molecule type" value="Genomic_DNA"/>
</dbReference>
<dbReference type="STRING" id="1715693.PH7735_00810"/>
<keyword evidence="3" id="KW-0804">Transcription</keyword>
<accession>A0A0P1I3A7</accession>
<dbReference type="SUPFAM" id="SSF48008">
    <property type="entry name" value="GntR ligand-binding domain-like"/>
    <property type="match status" value="1"/>
</dbReference>
<dbReference type="InterPro" id="IPR036388">
    <property type="entry name" value="WH-like_DNA-bd_sf"/>
</dbReference>
<dbReference type="AlphaFoldDB" id="A0A0P1I3A7"/>
<dbReference type="Pfam" id="PF07729">
    <property type="entry name" value="FCD"/>
    <property type="match status" value="1"/>
</dbReference>
<evidence type="ECO:0000313" key="5">
    <source>
        <dbReference type="EMBL" id="CUJ87734.1"/>
    </source>
</evidence>
<dbReference type="Gene3D" id="1.20.120.530">
    <property type="entry name" value="GntR ligand-binding domain-like"/>
    <property type="match status" value="1"/>
</dbReference>
<keyword evidence="6" id="KW-1185">Reference proteome</keyword>
<evidence type="ECO:0000256" key="2">
    <source>
        <dbReference type="ARBA" id="ARBA00023125"/>
    </source>
</evidence>
<dbReference type="SUPFAM" id="SSF46785">
    <property type="entry name" value="Winged helix' DNA-binding domain"/>
    <property type="match status" value="1"/>
</dbReference>
<proteinExistence type="predicted"/>
<dbReference type="InterPro" id="IPR036390">
    <property type="entry name" value="WH_DNA-bd_sf"/>
</dbReference>
<dbReference type="SMART" id="SM00345">
    <property type="entry name" value="HTH_GNTR"/>
    <property type="match status" value="1"/>
</dbReference>
<keyword evidence="1" id="KW-0805">Transcription regulation</keyword>
<dbReference type="GeneID" id="83879884"/>
<gene>
    <name evidence="5" type="primary">mcbR_2</name>
    <name evidence="5" type="ORF">PH7735_00810</name>
</gene>
<dbReference type="RefSeq" id="WP_058310002.1">
    <property type="nucleotide sequence ID" value="NZ_CYTW01000001.1"/>
</dbReference>
<dbReference type="PANTHER" id="PTHR43537">
    <property type="entry name" value="TRANSCRIPTIONAL REGULATOR, GNTR FAMILY"/>
    <property type="match status" value="1"/>
</dbReference>
<name>A0A0P1I3A7_9RHOB</name>
<protein>
    <submittedName>
        <fullName evidence="5">HTH-type transcriptional regulator McbR</fullName>
    </submittedName>
</protein>
<dbReference type="GO" id="GO:0003700">
    <property type="term" value="F:DNA-binding transcription factor activity"/>
    <property type="evidence" value="ECO:0007669"/>
    <property type="project" value="InterPro"/>
</dbReference>
<dbReference type="PROSITE" id="PS50949">
    <property type="entry name" value="HTH_GNTR"/>
    <property type="match status" value="1"/>
</dbReference>
<dbReference type="InterPro" id="IPR008920">
    <property type="entry name" value="TF_FadR/GntR_C"/>
</dbReference>
<dbReference type="Proteomes" id="UP000051870">
    <property type="component" value="Unassembled WGS sequence"/>
</dbReference>
<dbReference type="PANTHER" id="PTHR43537:SF39">
    <property type="entry name" value="HTH-TYPE TRANSCRIPTIONAL REGULATOR MCBR"/>
    <property type="match status" value="1"/>
</dbReference>
<dbReference type="InterPro" id="IPR000524">
    <property type="entry name" value="Tscrpt_reg_HTH_GntR"/>
</dbReference>
<dbReference type="InterPro" id="IPR011711">
    <property type="entry name" value="GntR_C"/>
</dbReference>
<feature type="domain" description="HTH gntR-type" evidence="4">
    <location>
        <begin position="13"/>
        <end position="80"/>
    </location>
</feature>
<organism evidence="5 6">
    <name type="scientific">Shimia thalassica</name>
    <dbReference type="NCBI Taxonomy" id="1715693"/>
    <lineage>
        <taxon>Bacteria</taxon>
        <taxon>Pseudomonadati</taxon>
        <taxon>Pseudomonadota</taxon>
        <taxon>Alphaproteobacteria</taxon>
        <taxon>Rhodobacterales</taxon>
        <taxon>Roseobacteraceae</taxon>
    </lineage>
</organism>
<dbReference type="Pfam" id="PF00392">
    <property type="entry name" value="GntR"/>
    <property type="match status" value="1"/>
</dbReference>
<dbReference type="GO" id="GO:0003677">
    <property type="term" value="F:DNA binding"/>
    <property type="evidence" value="ECO:0007669"/>
    <property type="project" value="UniProtKB-KW"/>
</dbReference>